<protein>
    <submittedName>
        <fullName evidence="9">ArfGap-domain-containing protein</fullName>
    </submittedName>
</protein>
<evidence type="ECO:0000256" key="1">
    <source>
        <dbReference type="ARBA" id="ARBA00022468"/>
    </source>
</evidence>
<dbReference type="Pfam" id="PF01412">
    <property type="entry name" value="ArfGap"/>
    <property type="match status" value="1"/>
</dbReference>
<dbReference type="OrthoDB" id="983479at2759"/>
<dbReference type="InterPro" id="IPR038508">
    <property type="entry name" value="ArfGAP_dom_sf"/>
</dbReference>
<evidence type="ECO:0000256" key="4">
    <source>
        <dbReference type="ARBA" id="ARBA00022833"/>
    </source>
</evidence>
<comment type="caution">
    <text evidence="9">The sequence shown here is derived from an EMBL/GenBank/DDBJ whole genome shotgun (WGS) entry which is preliminary data.</text>
</comment>
<proteinExistence type="predicted"/>
<sequence>MEPSKEDIDNIFRKLKQNRYDKVCFDCMSKNPTWSSIPFGVYICTECSSAHRNLGVHISFVRSTVLDSWTWDQLRYMKVGGNQAALDFFSKHDGLTTSKDARLKYGGRVGTLYKTLLKKKMAQDKLDNPNTVVIDIPTADHSSLASEDVPKNEAMTLPGRTLGTVPEKAATEEHNVKEDIKKVPVAPVVVFTRKPSATVGPKRATKAKLGVRKGQNVCFNYEKAEAIEKMAQERNESLRHELDPSVDQPDCKASDERNAEVSSRLMFQQPKSAIEAQSSTSHLLLKQDEDQMLEKLGFGMARMNVEANNARSNVQDKFGGAKAISSDQYFGRNAYDPAVAPAESARLKEFSSAKAISSSQYFGREDEFNNQTRSTGNEWEVLQDQAVSVARKFVGQASADLDAVKDLAENATSKLQDIFQDLQVRLTSLALLCCFVRIHSLFVTLFYFIASIWFVKK</sequence>
<evidence type="ECO:0000313" key="10">
    <source>
        <dbReference type="Proteomes" id="UP000242146"/>
    </source>
</evidence>
<dbReference type="GO" id="GO:0048205">
    <property type="term" value="P:COPI coating of Golgi vesicle"/>
    <property type="evidence" value="ECO:0007669"/>
    <property type="project" value="TreeGrafter"/>
</dbReference>
<dbReference type="InterPro" id="IPR037278">
    <property type="entry name" value="ARFGAP/RecO"/>
</dbReference>
<dbReference type="PRINTS" id="PR00405">
    <property type="entry name" value="REVINTRACTNG"/>
</dbReference>
<dbReference type="SMART" id="SM00105">
    <property type="entry name" value="ArfGap"/>
    <property type="match status" value="1"/>
</dbReference>
<feature type="domain" description="Arf-GAP" evidence="8">
    <location>
        <begin position="9"/>
        <end position="92"/>
    </location>
</feature>
<dbReference type="GO" id="GO:0005096">
    <property type="term" value="F:GTPase activator activity"/>
    <property type="evidence" value="ECO:0007669"/>
    <property type="project" value="UniProtKB-KW"/>
</dbReference>
<keyword evidence="3 5" id="KW-0863">Zinc-finger</keyword>
<dbReference type="Proteomes" id="UP000242146">
    <property type="component" value="Unassembled WGS sequence"/>
</dbReference>
<keyword evidence="4" id="KW-0862">Zinc</keyword>
<dbReference type="AlphaFoldDB" id="A0A1X2G450"/>
<evidence type="ECO:0000256" key="2">
    <source>
        <dbReference type="ARBA" id="ARBA00022723"/>
    </source>
</evidence>
<dbReference type="SUPFAM" id="SSF57863">
    <property type="entry name" value="ArfGap/RecO-like zinc finger"/>
    <property type="match status" value="1"/>
</dbReference>
<evidence type="ECO:0000256" key="6">
    <source>
        <dbReference type="SAM" id="MobiDB-lite"/>
    </source>
</evidence>
<evidence type="ECO:0000256" key="3">
    <source>
        <dbReference type="ARBA" id="ARBA00022771"/>
    </source>
</evidence>
<feature type="transmembrane region" description="Helical" evidence="7">
    <location>
        <begin position="429"/>
        <end position="455"/>
    </location>
</feature>
<dbReference type="STRING" id="101127.A0A1X2G450"/>
<evidence type="ECO:0000259" key="8">
    <source>
        <dbReference type="PROSITE" id="PS50115"/>
    </source>
</evidence>
<keyword evidence="1" id="KW-0343">GTPase activation</keyword>
<feature type="region of interest" description="Disordered" evidence="6">
    <location>
        <begin position="234"/>
        <end position="257"/>
    </location>
</feature>
<name>A0A1X2G450_9FUNG</name>
<accession>A0A1X2G450</accession>
<dbReference type="PANTHER" id="PTHR45686">
    <property type="entry name" value="ADP-RIBOSYLATION FACTOR GTPASE ACTIVATING PROTEIN 3, ISOFORM H-RELATED"/>
    <property type="match status" value="1"/>
</dbReference>
<dbReference type="Gene3D" id="1.10.220.150">
    <property type="entry name" value="Arf GTPase activating protein"/>
    <property type="match status" value="1"/>
</dbReference>
<organism evidence="9 10">
    <name type="scientific">Hesseltinella vesiculosa</name>
    <dbReference type="NCBI Taxonomy" id="101127"/>
    <lineage>
        <taxon>Eukaryota</taxon>
        <taxon>Fungi</taxon>
        <taxon>Fungi incertae sedis</taxon>
        <taxon>Mucoromycota</taxon>
        <taxon>Mucoromycotina</taxon>
        <taxon>Mucoromycetes</taxon>
        <taxon>Mucorales</taxon>
        <taxon>Cunninghamellaceae</taxon>
        <taxon>Hesseltinella</taxon>
    </lineage>
</organism>
<keyword evidence="7" id="KW-0472">Membrane</keyword>
<keyword evidence="7" id="KW-1133">Transmembrane helix</keyword>
<dbReference type="CDD" id="cd08831">
    <property type="entry name" value="ArfGap_ArfGap2_3_like"/>
    <property type="match status" value="1"/>
</dbReference>
<dbReference type="PROSITE" id="PS50115">
    <property type="entry name" value="ARFGAP"/>
    <property type="match status" value="1"/>
</dbReference>
<evidence type="ECO:0000313" key="9">
    <source>
        <dbReference type="EMBL" id="ORX44415.1"/>
    </source>
</evidence>
<keyword evidence="2" id="KW-0479">Metal-binding</keyword>
<dbReference type="EMBL" id="MCGT01000048">
    <property type="protein sequence ID" value="ORX44415.1"/>
    <property type="molecule type" value="Genomic_DNA"/>
</dbReference>
<dbReference type="InterPro" id="IPR001164">
    <property type="entry name" value="ArfGAP_dom"/>
</dbReference>
<keyword evidence="10" id="KW-1185">Reference proteome</keyword>
<dbReference type="PANTHER" id="PTHR45686:SF4">
    <property type="entry name" value="ADP-RIBOSYLATION FACTOR GTPASE ACTIVATING PROTEIN 3, ISOFORM H"/>
    <property type="match status" value="1"/>
</dbReference>
<reference evidence="9 10" key="1">
    <citation type="submission" date="2016-07" db="EMBL/GenBank/DDBJ databases">
        <title>Pervasive Adenine N6-methylation of Active Genes in Fungi.</title>
        <authorList>
            <consortium name="DOE Joint Genome Institute"/>
            <person name="Mondo S.J."/>
            <person name="Dannebaum R.O."/>
            <person name="Kuo R.C."/>
            <person name="Labutti K."/>
            <person name="Haridas S."/>
            <person name="Kuo A."/>
            <person name="Salamov A."/>
            <person name="Ahrendt S.R."/>
            <person name="Lipzen A."/>
            <person name="Sullivan W."/>
            <person name="Andreopoulos W.B."/>
            <person name="Clum A."/>
            <person name="Lindquist E."/>
            <person name="Daum C."/>
            <person name="Ramamoorthy G.K."/>
            <person name="Gryganskyi A."/>
            <person name="Culley D."/>
            <person name="Magnuson J.K."/>
            <person name="James T.Y."/>
            <person name="O'Malley M.A."/>
            <person name="Stajich J.E."/>
            <person name="Spatafora J.W."/>
            <person name="Visel A."/>
            <person name="Grigoriev I.V."/>
        </authorList>
    </citation>
    <scope>NUCLEOTIDE SEQUENCE [LARGE SCALE GENOMIC DNA]</scope>
    <source>
        <strain evidence="9 10">NRRL 3301</strain>
    </source>
</reference>
<keyword evidence="7" id="KW-0812">Transmembrane</keyword>
<evidence type="ECO:0000256" key="7">
    <source>
        <dbReference type="SAM" id="Phobius"/>
    </source>
</evidence>
<gene>
    <name evidence="9" type="ORF">DM01DRAFT_251619</name>
</gene>
<dbReference type="GO" id="GO:0000139">
    <property type="term" value="C:Golgi membrane"/>
    <property type="evidence" value="ECO:0007669"/>
    <property type="project" value="GOC"/>
</dbReference>
<evidence type="ECO:0000256" key="5">
    <source>
        <dbReference type="PROSITE-ProRule" id="PRU00288"/>
    </source>
</evidence>
<dbReference type="GO" id="GO:0008270">
    <property type="term" value="F:zinc ion binding"/>
    <property type="evidence" value="ECO:0007669"/>
    <property type="project" value="UniProtKB-KW"/>
</dbReference>